<dbReference type="FunFam" id="2.60.40.10:FF:000022">
    <property type="entry name" value="Cardiac titin"/>
    <property type="match status" value="1"/>
</dbReference>
<reference evidence="3" key="1">
    <citation type="submission" date="2025-08" db="UniProtKB">
        <authorList>
            <consortium name="Ensembl"/>
        </authorList>
    </citation>
    <scope>IDENTIFICATION</scope>
</reference>
<evidence type="ECO:0000259" key="2">
    <source>
        <dbReference type="PROSITE" id="PS50835"/>
    </source>
</evidence>
<dbReference type="OMA" id="GHRYKVQ"/>
<dbReference type="PANTHER" id="PTHR14340:SF13">
    <property type="entry name" value="TITIN"/>
    <property type="match status" value="1"/>
</dbReference>
<sequence>MMPGRWTVPLICGLLPLEPPSFVQRLQDMSCMVGSEISMKCMLSGSLPMTVRWTKDDHELTEDEHIKMSYETNTAEMNLTNAHLSHSGKYVCEAQNRAGTQRCATVLTVTGLSDVCSLFVVDVSCRDSVTVRAGQIISLITRVKGRPDPEITWTKDARALSRDKRTEFNNNYPVCELVINDTVRSDYGKYAIAAKNSSGQNGDTSTSCIKPFVWHITYFINKFFDSLSLDWISNFNLKIQL</sequence>
<dbReference type="GO" id="GO:0045214">
    <property type="term" value="P:sarcomere organization"/>
    <property type="evidence" value="ECO:0007669"/>
    <property type="project" value="TreeGrafter"/>
</dbReference>
<dbReference type="Pfam" id="PF07679">
    <property type="entry name" value="I-set"/>
    <property type="match status" value="2"/>
</dbReference>
<evidence type="ECO:0000313" key="3">
    <source>
        <dbReference type="Ensembl" id="ENSKMAP00000024888.1"/>
    </source>
</evidence>
<keyword evidence="1" id="KW-0393">Immunoglobulin domain</keyword>
<dbReference type="SUPFAM" id="SSF48726">
    <property type="entry name" value="Immunoglobulin"/>
    <property type="match status" value="2"/>
</dbReference>
<dbReference type="InterPro" id="IPR003599">
    <property type="entry name" value="Ig_sub"/>
</dbReference>
<dbReference type="PANTHER" id="PTHR14340">
    <property type="entry name" value="MICROFIBRIL-ASSOCIATED GLYCOPROTEIN 3"/>
    <property type="match status" value="1"/>
</dbReference>
<keyword evidence="4" id="KW-1185">Reference proteome</keyword>
<dbReference type="PROSITE" id="PS50835">
    <property type="entry name" value="IG_LIKE"/>
    <property type="match status" value="2"/>
</dbReference>
<name>A0A3Q3B5S3_KRYMA</name>
<dbReference type="InterPro" id="IPR013098">
    <property type="entry name" value="Ig_I-set"/>
</dbReference>
<feature type="domain" description="Ig-like" evidence="2">
    <location>
        <begin position="20"/>
        <end position="110"/>
    </location>
</feature>
<evidence type="ECO:0000256" key="1">
    <source>
        <dbReference type="ARBA" id="ARBA00023319"/>
    </source>
</evidence>
<dbReference type="Ensembl" id="ENSKMAT00000025199.1">
    <property type="protein sequence ID" value="ENSKMAP00000024888.1"/>
    <property type="gene ID" value="ENSKMAG00000018435.1"/>
</dbReference>
<dbReference type="GO" id="GO:0031430">
    <property type="term" value="C:M band"/>
    <property type="evidence" value="ECO:0007669"/>
    <property type="project" value="TreeGrafter"/>
</dbReference>
<dbReference type="InterPro" id="IPR003598">
    <property type="entry name" value="Ig_sub2"/>
</dbReference>
<dbReference type="InterPro" id="IPR007110">
    <property type="entry name" value="Ig-like_dom"/>
</dbReference>
<dbReference type="GO" id="GO:0008307">
    <property type="term" value="F:structural constituent of muscle"/>
    <property type="evidence" value="ECO:0007669"/>
    <property type="project" value="TreeGrafter"/>
</dbReference>
<organism evidence="3 4">
    <name type="scientific">Kryptolebias marmoratus</name>
    <name type="common">Mangrove killifish</name>
    <name type="synonym">Rivulus marmoratus</name>
    <dbReference type="NCBI Taxonomy" id="37003"/>
    <lineage>
        <taxon>Eukaryota</taxon>
        <taxon>Metazoa</taxon>
        <taxon>Chordata</taxon>
        <taxon>Craniata</taxon>
        <taxon>Vertebrata</taxon>
        <taxon>Euteleostomi</taxon>
        <taxon>Actinopterygii</taxon>
        <taxon>Neopterygii</taxon>
        <taxon>Teleostei</taxon>
        <taxon>Neoteleostei</taxon>
        <taxon>Acanthomorphata</taxon>
        <taxon>Ovalentaria</taxon>
        <taxon>Atherinomorphae</taxon>
        <taxon>Cyprinodontiformes</taxon>
        <taxon>Rivulidae</taxon>
        <taxon>Kryptolebias</taxon>
    </lineage>
</organism>
<reference evidence="3" key="2">
    <citation type="submission" date="2025-09" db="UniProtKB">
        <authorList>
            <consortium name="Ensembl"/>
        </authorList>
    </citation>
    <scope>IDENTIFICATION</scope>
</reference>
<dbReference type="SMART" id="SM00408">
    <property type="entry name" value="IGc2"/>
    <property type="match status" value="2"/>
</dbReference>
<evidence type="ECO:0000313" key="4">
    <source>
        <dbReference type="Proteomes" id="UP000264800"/>
    </source>
</evidence>
<dbReference type="FunFam" id="2.60.40.10:FF:000002">
    <property type="entry name" value="Titin a"/>
    <property type="match status" value="1"/>
</dbReference>
<accession>A0A3Q3B5S3</accession>
<dbReference type="InterPro" id="IPR036179">
    <property type="entry name" value="Ig-like_dom_sf"/>
</dbReference>
<dbReference type="SMART" id="SM00409">
    <property type="entry name" value="IG"/>
    <property type="match status" value="2"/>
</dbReference>
<protein>
    <recommendedName>
        <fullName evidence="2">Ig-like domain-containing protein</fullName>
    </recommendedName>
</protein>
<dbReference type="Gene3D" id="2.60.40.10">
    <property type="entry name" value="Immunoglobulins"/>
    <property type="match status" value="2"/>
</dbReference>
<dbReference type="GeneTree" id="ENSGT01110000267173"/>
<dbReference type="AlphaFoldDB" id="A0A3Q3B5S3"/>
<dbReference type="InterPro" id="IPR013783">
    <property type="entry name" value="Ig-like_fold"/>
</dbReference>
<proteinExistence type="predicted"/>
<dbReference type="Proteomes" id="UP000264800">
    <property type="component" value="Unplaced"/>
</dbReference>
<dbReference type="STRING" id="37003.ENSKMAP00000024888"/>
<dbReference type="GO" id="GO:0048738">
    <property type="term" value="P:cardiac muscle tissue development"/>
    <property type="evidence" value="ECO:0007669"/>
    <property type="project" value="TreeGrafter"/>
</dbReference>
<feature type="domain" description="Ig-like" evidence="2">
    <location>
        <begin position="118"/>
        <end position="207"/>
    </location>
</feature>